<dbReference type="CDD" id="cd04652">
    <property type="entry name" value="LbH_eIF2B_gamma_C"/>
    <property type="match status" value="1"/>
</dbReference>
<keyword evidence="3" id="KW-0963">Cytoplasm</keyword>
<evidence type="ECO:0000313" key="11">
    <source>
        <dbReference type="Proteomes" id="UP000694255"/>
    </source>
</evidence>
<gene>
    <name evidence="10" type="ORF">J8A68_003819</name>
</gene>
<dbReference type="GeneID" id="73470619"/>
<dbReference type="Pfam" id="PF00483">
    <property type="entry name" value="NTP_transferase"/>
    <property type="match status" value="1"/>
</dbReference>
<proteinExistence type="inferred from homology"/>
<evidence type="ECO:0000256" key="2">
    <source>
        <dbReference type="ARBA" id="ARBA00007878"/>
    </source>
</evidence>
<dbReference type="GO" id="GO:0003743">
    <property type="term" value="F:translation initiation factor activity"/>
    <property type="evidence" value="ECO:0007669"/>
    <property type="project" value="TreeGrafter"/>
</dbReference>
<organism evidence="10 11">
    <name type="scientific">[Candida] subhashii</name>
    <dbReference type="NCBI Taxonomy" id="561895"/>
    <lineage>
        <taxon>Eukaryota</taxon>
        <taxon>Fungi</taxon>
        <taxon>Dikarya</taxon>
        <taxon>Ascomycota</taxon>
        <taxon>Saccharomycotina</taxon>
        <taxon>Pichiomycetes</taxon>
        <taxon>Debaryomycetaceae</taxon>
        <taxon>Spathaspora</taxon>
    </lineage>
</organism>
<evidence type="ECO:0000259" key="9">
    <source>
        <dbReference type="Pfam" id="PF25084"/>
    </source>
</evidence>
<dbReference type="InterPro" id="IPR056764">
    <property type="entry name" value="LbH_EIF2B3/5"/>
</dbReference>
<dbReference type="GO" id="GO:0005851">
    <property type="term" value="C:eukaryotic translation initiation factor 2B complex"/>
    <property type="evidence" value="ECO:0007669"/>
    <property type="project" value="TreeGrafter"/>
</dbReference>
<comment type="subunit">
    <text evidence="6">Component of the translation initiation factor 2B (eIF2B) complex which is a heterodecamer of two sets of five different subunits: alpha, beta, gamma, delta and epsilon. Subunits alpha, beta and delta comprise a regulatory subcomplex and subunits epsilon and gamma comprise a catalytic subcomplex. Within the complex, the hexameric regulatory complex resides at the center, with the two heterodimeric catalytic subcomplexes bound on opposite sides.</text>
</comment>
<dbReference type="Proteomes" id="UP000694255">
    <property type="component" value="Unassembled WGS sequence"/>
</dbReference>
<feature type="domain" description="Nucleotidyl transferase" evidence="8">
    <location>
        <begin position="9"/>
        <end position="167"/>
    </location>
</feature>
<feature type="region of interest" description="Disordered" evidence="7">
    <location>
        <begin position="76"/>
        <end position="104"/>
    </location>
</feature>
<comment type="subcellular location">
    <subcellularLocation>
        <location evidence="1">Cytoplasm</location>
        <location evidence="1">Cytosol</location>
    </subcellularLocation>
</comment>
<feature type="region of interest" description="Disordered" evidence="7">
    <location>
        <begin position="325"/>
        <end position="345"/>
    </location>
</feature>
<evidence type="ECO:0000256" key="6">
    <source>
        <dbReference type="ARBA" id="ARBA00046432"/>
    </source>
</evidence>
<feature type="compositionally biased region" description="Basic and acidic residues" evidence="7">
    <location>
        <begin position="77"/>
        <end position="88"/>
    </location>
</feature>
<dbReference type="InterPro" id="IPR051960">
    <property type="entry name" value="eIF2B_gamma"/>
</dbReference>
<keyword evidence="11" id="KW-1185">Reference proteome</keyword>
<evidence type="ECO:0000256" key="3">
    <source>
        <dbReference type="ARBA" id="ARBA00022490"/>
    </source>
</evidence>
<comment type="caution">
    <text evidence="10">The sequence shown here is derived from an EMBL/GenBank/DDBJ whole genome shotgun (WGS) entry which is preliminary data.</text>
</comment>
<sequence>MEFTAVIFCGKGKALSPFSQIRSTGIPKALLPIANRPMIEYVLEWCNRAFFPRVIVVTSEDDRDVINDVVERYQSNKRQDRKNARQENGEDGDGGQGGEDGDDVGEIEVVGFETDHSGAILAHLYKNELLKENGSDFVILPCDFVTNLPPQVLIEAYRNKDDEDLGILVHYRNQFDIEDKKSKIFPKNYTMYSELDINGGNKCNLLDIYRKEDIDFHKSIQIRTQMCWRYPNTTISTKLLNSTIFFGSTSKIFPIFNANPEKFTDQYFKSRSITKVIRDLARRSWKHSTPKESVGLLIVPYQATFFRSNNLPVLMEANRYFMKQQASSKGHHNQHHQQQDKSAPGAAHVGIDSLVGENTTLGEKTNVKRTVIGKDCVIGKRVKLTGCLILDKVVIEDDVQLENCIIGHDVVVGHKSRLTNCNVESTNEVSSGTQSKGDTLLCLTLEGLIDGEAGARGEDNGDSSAIYDSESDEEDEDDESDDETDSDFEDEYTGNEDGLFAY</sequence>
<feature type="region of interest" description="Disordered" evidence="7">
    <location>
        <begin position="453"/>
        <end position="502"/>
    </location>
</feature>
<dbReference type="Pfam" id="PF25084">
    <property type="entry name" value="LbH_EIF2B"/>
    <property type="match status" value="1"/>
</dbReference>
<feature type="compositionally biased region" description="Acidic residues" evidence="7">
    <location>
        <begin position="89"/>
        <end position="104"/>
    </location>
</feature>
<dbReference type="EMBL" id="JAGSYN010000165">
    <property type="protein sequence ID" value="KAG7662689.1"/>
    <property type="molecule type" value="Genomic_DNA"/>
</dbReference>
<evidence type="ECO:0000313" key="10">
    <source>
        <dbReference type="EMBL" id="KAG7662689.1"/>
    </source>
</evidence>
<dbReference type="PANTHER" id="PTHR45989:SF1">
    <property type="entry name" value="TRANSLATION INITIATION FACTOR EIF-2B SUBUNIT GAMMA"/>
    <property type="match status" value="1"/>
</dbReference>
<evidence type="ECO:0000256" key="4">
    <source>
        <dbReference type="ARBA" id="ARBA00022540"/>
    </source>
</evidence>
<evidence type="ECO:0000259" key="8">
    <source>
        <dbReference type="Pfam" id="PF00483"/>
    </source>
</evidence>
<evidence type="ECO:0000256" key="5">
    <source>
        <dbReference type="ARBA" id="ARBA00022917"/>
    </source>
</evidence>
<accession>A0A8J5UXY7</accession>
<feature type="compositionally biased region" description="Acidic residues" evidence="7">
    <location>
        <begin position="469"/>
        <end position="494"/>
    </location>
</feature>
<dbReference type="GO" id="GO:0002183">
    <property type="term" value="P:cytoplasmic translational initiation"/>
    <property type="evidence" value="ECO:0007669"/>
    <property type="project" value="TreeGrafter"/>
</dbReference>
<feature type="domain" description="EIF2B subunit epsilon/gamma LbH" evidence="9">
    <location>
        <begin position="336"/>
        <end position="423"/>
    </location>
</feature>
<evidence type="ECO:0000256" key="1">
    <source>
        <dbReference type="ARBA" id="ARBA00004514"/>
    </source>
</evidence>
<reference evidence="10 11" key="1">
    <citation type="journal article" date="2021" name="DNA Res.">
        <title>Genome analysis of Candida subhashii reveals its hybrid nature and dual mitochondrial genome conformations.</title>
        <authorList>
            <person name="Mixao V."/>
            <person name="Hegedusova E."/>
            <person name="Saus E."/>
            <person name="Pryszcz L.P."/>
            <person name="Cillingova A."/>
            <person name="Nosek J."/>
            <person name="Gabaldon T."/>
        </authorList>
    </citation>
    <scope>NUCLEOTIDE SEQUENCE [LARGE SCALE GENOMIC DNA]</scope>
    <source>
        <strain evidence="10 11">CBS 10753</strain>
    </source>
</reference>
<dbReference type="PANTHER" id="PTHR45989">
    <property type="entry name" value="TRANSLATION INITIATION FACTOR EIF-2B SUBUNIT GAMMA"/>
    <property type="match status" value="1"/>
</dbReference>
<dbReference type="GO" id="GO:0005829">
    <property type="term" value="C:cytosol"/>
    <property type="evidence" value="ECO:0007669"/>
    <property type="project" value="UniProtKB-SubCell"/>
</dbReference>
<dbReference type="GO" id="GO:0005085">
    <property type="term" value="F:guanyl-nucleotide exchange factor activity"/>
    <property type="evidence" value="ECO:0007669"/>
    <property type="project" value="TreeGrafter"/>
</dbReference>
<protein>
    <submittedName>
        <fullName evidence="10">GCD1</fullName>
    </submittedName>
</protein>
<comment type="similarity">
    <text evidence="2">Belongs to the eIF-2B gamma/epsilon subunits family.</text>
</comment>
<evidence type="ECO:0000256" key="7">
    <source>
        <dbReference type="SAM" id="MobiDB-lite"/>
    </source>
</evidence>
<keyword evidence="5" id="KW-0648">Protein biosynthesis</keyword>
<keyword evidence="4" id="KW-0396">Initiation factor</keyword>
<dbReference type="RefSeq" id="XP_049262922.1">
    <property type="nucleotide sequence ID" value="XM_049407714.1"/>
</dbReference>
<name>A0A8J5UXY7_9ASCO</name>
<dbReference type="InterPro" id="IPR005835">
    <property type="entry name" value="NTP_transferase_dom"/>
</dbReference>
<dbReference type="OrthoDB" id="10250549at2759"/>
<dbReference type="AlphaFoldDB" id="A0A8J5UXY7"/>